<accession>A0A167P144</accession>
<dbReference type="SMART" id="SM00825">
    <property type="entry name" value="PKS_KS"/>
    <property type="match status" value="1"/>
</dbReference>
<dbReference type="PROSITE" id="PS52004">
    <property type="entry name" value="KS3_2"/>
    <property type="match status" value="1"/>
</dbReference>
<dbReference type="InterPro" id="IPR016039">
    <property type="entry name" value="Thiolase-like"/>
</dbReference>
<feature type="compositionally biased region" description="Low complexity" evidence="6">
    <location>
        <begin position="1645"/>
        <end position="1657"/>
    </location>
</feature>
<reference evidence="10 11" key="1">
    <citation type="journal article" date="2016" name="Genome Biol. Evol.">
        <title>Divergent and convergent evolution of fungal pathogenicity.</title>
        <authorList>
            <person name="Shang Y."/>
            <person name="Xiao G."/>
            <person name="Zheng P."/>
            <person name="Cen K."/>
            <person name="Zhan S."/>
            <person name="Wang C."/>
        </authorList>
    </citation>
    <scope>NUCLEOTIDE SEQUENCE [LARGE SCALE GENOMIC DNA]</scope>
    <source>
        <strain evidence="10 11">RCEF 264</strain>
    </source>
</reference>
<evidence type="ECO:0000256" key="2">
    <source>
        <dbReference type="ARBA" id="ARBA00022450"/>
    </source>
</evidence>
<protein>
    <submittedName>
        <fullName evidence="10">Beta-ketoacyl synthase domain-containing protein</fullName>
    </submittedName>
</protein>
<dbReference type="InterPro" id="IPR014043">
    <property type="entry name" value="Acyl_transferase_dom"/>
</dbReference>
<dbReference type="SUPFAM" id="SSF55048">
    <property type="entry name" value="Probable ACP-binding domain of malonyl-CoA ACP transacylase"/>
    <property type="match status" value="1"/>
</dbReference>
<evidence type="ECO:0000256" key="5">
    <source>
        <dbReference type="PROSITE-ProRule" id="PRU01363"/>
    </source>
</evidence>
<dbReference type="STRING" id="1081102.A0A167P144"/>
<dbReference type="OrthoDB" id="329835at2759"/>
<dbReference type="GO" id="GO:0006633">
    <property type="term" value="P:fatty acid biosynthetic process"/>
    <property type="evidence" value="ECO:0007669"/>
    <property type="project" value="InterPro"/>
</dbReference>
<evidence type="ECO:0000259" key="7">
    <source>
        <dbReference type="PROSITE" id="PS50075"/>
    </source>
</evidence>
<evidence type="ECO:0000259" key="9">
    <source>
        <dbReference type="PROSITE" id="PS52019"/>
    </source>
</evidence>
<dbReference type="GO" id="GO:0044550">
    <property type="term" value="P:secondary metabolite biosynthetic process"/>
    <property type="evidence" value="ECO:0007669"/>
    <property type="project" value="TreeGrafter"/>
</dbReference>
<dbReference type="FunFam" id="1.10.1200.10:FF:000011">
    <property type="entry name" value="Sterigmatocystin biosynthesis polyketide synthase"/>
    <property type="match status" value="1"/>
</dbReference>
<dbReference type="InterPro" id="IPR016035">
    <property type="entry name" value="Acyl_Trfase/lysoPLipase"/>
</dbReference>
<feature type="domain" description="Carrier" evidence="7">
    <location>
        <begin position="1715"/>
        <end position="1792"/>
    </location>
</feature>
<dbReference type="GO" id="GO:0004312">
    <property type="term" value="F:fatty acid synthase activity"/>
    <property type="evidence" value="ECO:0007669"/>
    <property type="project" value="TreeGrafter"/>
</dbReference>
<evidence type="ECO:0000256" key="6">
    <source>
        <dbReference type="SAM" id="MobiDB-lite"/>
    </source>
</evidence>
<dbReference type="Gene3D" id="3.30.70.3290">
    <property type="match status" value="1"/>
</dbReference>
<keyword evidence="11" id="KW-1185">Reference proteome</keyword>
<feature type="domain" description="Ketosynthase family 3 (KS3)" evidence="8">
    <location>
        <begin position="398"/>
        <end position="831"/>
    </location>
</feature>
<dbReference type="InterPro" id="IPR036736">
    <property type="entry name" value="ACP-like_sf"/>
</dbReference>
<dbReference type="FunFam" id="3.10.129.110:FF:000001">
    <property type="entry name" value="Sterigmatocystin biosynthesis polyketide synthase"/>
    <property type="match status" value="1"/>
</dbReference>
<evidence type="ECO:0000259" key="8">
    <source>
        <dbReference type="PROSITE" id="PS52004"/>
    </source>
</evidence>
<evidence type="ECO:0000256" key="1">
    <source>
        <dbReference type="ARBA" id="ARBA00005179"/>
    </source>
</evidence>
<comment type="pathway">
    <text evidence="1">Secondary metabolite biosynthesis.</text>
</comment>
<dbReference type="InterPro" id="IPR018201">
    <property type="entry name" value="Ketoacyl_synth_AS"/>
</dbReference>
<dbReference type="Gene3D" id="3.10.129.110">
    <property type="entry name" value="Polyketide synthase dehydratase"/>
    <property type="match status" value="1"/>
</dbReference>
<feature type="domain" description="PKS/mFAS DH" evidence="9">
    <location>
        <begin position="1314"/>
        <end position="1623"/>
    </location>
</feature>
<dbReference type="SUPFAM" id="SSF52151">
    <property type="entry name" value="FabD/lysophospholipase-like"/>
    <property type="match status" value="1"/>
</dbReference>
<dbReference type="Proteomes" id="UP000076874">
    <property type="component" value="Unassembled WGS sequence"/>
</dbReference>
<dbReference type="PANTHER" id="PTHR43775">
    <property type="entry name" value="FATTY ACID SYNTHASE"/>
    <property type="match status" value="1"/>
</dbReference>
<dbReference type="InterPro" id="IPR016036">
    <property type="entry name" value="Malonyl_transacylase_ACP-bd"/>
</dbReference>
<keyword evidence="2" id="KW-0596">Phosphopantetheine</keyword>
<evidence type="ECO:0000256" key="3">
    <source>
        <dbReference type="ARBA" id="ARBA00022553"/>
    </source>
</evidence>
<organism evidence="10 11">
    <name type="scientific">Niveomyces insectorum RCEF 264</name>
    <dbReference type="NCBI Taxonomy" id="1081102"/>
    <lineage>
        <taxon>Eukaryota</taxon>
        <taxon>Fungi</taxon>
        <taxon>Dikarya</taxon>
        <taxon>Ascomycota</taxon>
        <taxon>Pezizomycotina</taxon>
        <taxon>Sordariomycetes</taxon>
        <taxon>Hypocreomycetidae</taxon>
        <taxon>Hypocreales</taxon>
        <taxon>Cordycipitaceae</taxon>
        <taxon>Niveomyces</taxon>
    </lineage>
</organism>
<evidence type="ECO:0000256" key="4">
    <source>
        <dbReference type="ARBA" id="ARBA00022679"/>
    </source>
</evidence>
<dbReference type="SUPFAM" id="SSF53901">
    <property type="entry name" value="Thiolase-like"/>
    <property type="match status" value="1"/>
</dbReference>
<dbReference type="InterPro" id="IPR050091">
    <property type="entry name" value="PKS_NRPS_Biosynth_Enz"/>
</dbReference>
<dbReference type="SMART" id="SM00827">
    <property type="entry name" value="PKS_AT"/>
    <property type="match status" value="1"/>
</dbReference>
<dbReference type="InterPro" id="IPR030918">
    <property type="entry name" value="PT_fungal_PKS"/>
</dbReference>
<dbReference type="Pfam" id="PF00698">
    <property type="entry name" value="Acyl_transf_1"/>
    <property type="match status" value="1"/>
</dbReference>
<dbReference type="InterPro" id="IPR049900">
    <property type="entry name" value="PKS_mFAS_DH"/>
</dbReference>
<dbReference type="NCBIfam" id="TIGR04532">
    <property type="entry name" value="PT_fungal_PKS"/>
    <property type="match status" value="1"/>
</dbReference>
<dbReference type="PROSITE" id="PS52019">
    <property type="entry name" value="PKS_MFAS_DH"/>
    <property type="match status" value="1"/>
</dbReference>
<dbReference type="FunFam" id="3.40.366.10:FF:000017">
    <property type="entry name" value="Non-reducing polyketide synthase aptA"/>
    <property type="match status" value="1"/>
</dbReference>
<dbReference type="Gene3D" id="3.40.366.10">
    <property type="entry name" value="Malonyl-Coenzyme A Acyl Carrier Protein, domain 2"/>
    <property type="match status" value="2"/>
</dbReference>
<feature type="region of interest" description="Disordered" evidence="6">
    <location>
        <begin position="1645"/>
        <end position="1672"/>
    </location>
</feature>
<dbReference type="PANTHER" id="PTHR43775:SF24">
    <property type="entry name" value="NON-REDUCING POLYKETIDE SYNTHASE APTA-RELATED"/>
    <property type="match status" value="1"/>
</dbReference>
<feature type="active site" description="Proton acceptor; for dehydratase activity" evidence="5">
    <location>
        <position position="1346"/>
    </location>
</feature>
<dbReference type="PROSITE" id="PS00606">
    <property type="entry name" value="KS3_1"/>
    <property type="match status" value="1"/>
</dbReference>
<sequence>MTATPSTEGLSDFTSRFLFFSNEFPNDDLRDLFRRLHTHSKGQRFRLLATFLDACGDVVHDEVAALPLHLKKLVPPFKSVLSLADDPNFRQGPVGGALESALLCVLEIGMFIGYHEAQNLPLDLPSTRTTLSGLSIGLFAAAAVSVSRSLADVALNGVESVRVAFRLGIHVDGVSGRLESRDQDGTYGSWAYVLTGLTAVKVQEELDRYNTDSSNPTPTKVFISASDKTSVSVTGPPSRLKNAFRHSEALRYSKHFPMPVYNGLCHAAHLYTAEDVRSIVHGSAPKCTHTLRIQLPLFSPQTGKQYLARNAGELFGEIATDILTGGIFLDNLSGGIVDSISDIGSAECETFLFRSSLVSKSILETVTEALGQVTMKHVDLIDWSFDNISPGPPRTVAQSALAIVGMSCRLPGGANDCKLFWDLLKEGKDTHTEVPADRFDLQAHFDPSGQIPNSTPTPWGNFIDQPGMFDAAFFNMSPREAEQTDPMHRLALVTAYEALEMSGYAPNRTPSTTLERIGTYYGQASDDWRELNAAQNIGTHAVPGGERAFANGRINYFFKFGGPSFNIDTACSSGLAAVNAACSALWAGEADTVIAGGLSVITNPDNYAMLGNGHFLSRTGQCKVWDEGADGYCRADGIGSVVIKRLEDAIADNDNIIATVLAGATNHSAYAASITQPHAGAQKSNYAQVTHAAGINPLDVGYVELHGTGTQVGDAVESESVCDFFAPLSPRRRPDQPLYLGAVKSNIGHGEAAAGTASLIKVLLAFQNNKIPPHIGIKTAMNPIIPSDLGKRQAGLVMDLQPWPREEGKTRYAVVNSFGAHGGNTTLILGDAPERKLYGSDPRSSHPVVVSAKSKNSLKDNLTALVAYLDQHPDTNLGDLSYTTTARRIHHSSRVAISASSVPQLRKALAATLSLVGEIRPVPASAPSVAFAFTGQGSFYLGIGAALFKSFPYYRQQVAHLDHLVRLFGFPSVVPLIEGIPDHAAVSPVTTALTIVVTQIALAEFWSFLGVRPSAVIGHSLGEYAALVVAGVLSAADAVLLVGKRAELVVSRCEEGSQVMLAVRAGIDKIKSIATDGTYQVSCMNGTGDTVLGGSRENIEQVRKSLEPEGIKCTLLDVPFAFHTSQMDPMLRPFEQLAKHITYKTPRIPILSPLLGTCVFDGKTINEKYLSKATRETVNFVGALEAAQELGIIDDKTIWVEIGPHPVCTSLVRGHIAEAQVTASLRRDEDNFVTLSNTLSMFHRAGIALNWNEYHRPYERCHTLLPLDTYKWNEKNYWIQYEGTWTLDKAYPDGNPNKKPAVQSGSALRTSSMQQIVSEEIAENIGKVVVVSDMMHPELLSALDGHHMNGHGVATSSIWADMALTVGDYLYKGTVSAVTGTVPMNICDMLVEQAQVVKSNRKGAQLLQIEAEIDLGEMATAVRWYNVDDAGNRSKEPYATATVRYEDPDNWAAEFSRMSWLVDSRIETLTAMVPGGSASRLGRGLAYTLFENVVDYSDKYRGMHSVVIHELEAFADVILAPERHGTWHTPPHWIDSLFHVGGFVMNGSEASNTKDYFYVTNGWSSCRMVKPAVGGGSYRSYVRMAPASEVNMFSGDVYVLQDGAVVGMMGGMRFRRVNRILMDRFFSPPDVATGSAAKTTKSSANATTTVAVKAKATPPKSETRPVAVQQHGSPVNAKSMVMTTGHAAEQINEAVAEVKDLQGAPGENGDRNTVEMVGGIVGDALKLIAKETGLELSDLTDEATFVELGVDSLTSLVLAEKFKQELSIEVKGSLFLECLNVGDLKGWLEQNA</sequence>
<dbReference type="InterPro" id="IPR042104">
    <property type="entry name" value="PKS_dehydratase_sf"/>
</dbReference>
<dbReference type="InterPro" id="IPR020841">
    <property type="entry name" value="PKS_Beta-ketoAc_synthase_dom"/>
</dbReference>
<dbReference type="Pfam" id="PF22621">
    <property type="entry name" value="CurL-like_PKS_C"/>
    <property type="match status" value="1"/>
</dbReference>
<proteinExistence type="predicted"/>
<dbReference type="SUPFAM" id="SSF47336">
    <property type="entry name" value="ACP-like"/>
    <property type="match status" value="1"/>
</dbReference>
<evidence type="ECO:0000313" key="10">
    <source>
        <dbReference type="EMBL" id="OAA56174.1"/>
    </source>
</evidence>
<dbReference type="Pfam" id="PF16073">
    <property type="entry name" value="SAT"/>
    <property type="match status" value="1"/>
</dbReference>
<dbReference type="InterPro" id="IPR009081">
    <property type="entry name" value="PP-bd_ACP"/>
</dbReference>
<dbReference type="InterPro" id="IPR014031">
    <property type="entry name" value="Ketoacyl_synth_C"/>
</dbReference>
<dbReference type="InterPro" id="IPR032088">
    <property type="entry name" value="SAT"/>
</dbReference>
<evidence type="ECO:0000313" key="11">
    <source>
        <dbReference type="Proteomes" id="UP000076874"/>
    </source>
</evidence>
<feature type="active site" description="Proton donor; for dehydratase activity" evidence="5">
    <location>
        <position position="1535"/>
    </location>
</feature>
<dbReference type="PROSITE" id="PS50075">
    <property type="entry name" value="CARRIER"/>
    <property type="match status" value="1"/>
</dbReference>
<feature type="region of interest" description="N-terminal hotdog fold" evidence="5">
    <location>
        <begin position="1314"/>
        <end position="1450"/>
    </location>
</feature>
<dbReference type="InterPro" id="IPR001227">
    <property type="entry name" value="Ac_transferase_dom_sf"/>
</dbReference>
<dbReference type="Pfam" id="PF00109">
    <property type="entry name" value="ketoacyl-synt"/>
    <property type="match status" value="1"/>
</dbReference>
<dbReference type="Pfam" id="PF00550">
    <property type="entry name" value="PP-binding"/>
    <property type="match status" value="1"/>
</dbReference>
<comment type="caution">
    <text evidence="10">The sequence shown here is derived from an EMBL/GenBank/DDBJ whole genome shotgun (WGS) entry which is preliminary data.</text>
</comment>
<dbReference type="InterPro" id="IPR014030">
    <property type="entry name" value="Ketoacyl_synth_N"/>
</dbReference>
<gene>
    <name evidence="10" type="ORF">SPI_07785</name>
</gene>
<keyword evidence="4" id="KW-0808">Transferase</keyword>
<dbReference type="Pfam" id="PF02801">
    <property type="entry name" value="Ketoacyl-synt_C"/>
    <property type="match status" value="1"/>
</dbReference>
<dbReference type="Gene3D" id="3.40.47.10">
    <property type="match status" value="1"/>
</dbReference>
<dbReference type="GO" id="GO:0004315">
    <property type="term" value="F:3-oxoacyl-[acyl-carrier-protein] synthase activity"/>
    <property type="evidence" value="ECO:0007669"/>
    <property type="project" value="InterPro"/>
</dbReference>
<dbReference type="Gene3D" id="1.10.1200.10">
    <property type="entry name" value="ACP-like"/>
    <property type="match status" value="1"/>
</dbReference>
<keyword evidence="3" id="KW-0597">Phosphoprotein</keyword>
<dbReference type="EMBL" id="AZHD01000017">
    <property type="protein sequence ID" value="OAA56174.1"/>
    <property type="molecule type" value="Genomic_DNA"/>
</dbReference>
<feature type="region of interest" description="C-terminal hotdog fold" evidence="5">
    <location>
        <begin position="1477"/>
        <end position="1623"/>
    </location>
</feature>
<name>A0A167P144_9HYPO</name>
<dbReference type="CDD" id="cd00833">
    <property type="entry name" value="PKS"/>
    <property type="match status" value="1"/>
</dbReference>